<feature type="domain" description="SHSP" evidence="3">
    <location>
        <begin position="25"/>
        <end position="144"/>
    </location>
</feature>
<dbReference type="FunFam" id="2.60.40.790:FF:000045">
    <property type="entry name" value="Hsp20/alpha crystallin family protein"/>
    <property type="match status" value="1"/>
</dbReference>
<gene>
    <name evidence="4" type="ORF">A5CPEGH6_06010</name>
</gene>
<dbReference type="PROSITE" id="PS01031">
    <property type="entry name" value="SHSP"/>
    <property type="match status" value="1"/>
</dbReference>
<evidence type="ECO:0000256" key="2">
    <source>
        <dbReference type="RuleBase" id="RU003616"/>
    </source>
</evidence>
<evidence type="ECO:0000313" key="5">
    <source>
        <dbReference type="Proteomes" id="UP000319374"/>
    </source>
</evidence>
<evidence type="ECO:0000313" key="4">
    <source>
        <dbReference type="EMBL" id="BBL05963.1"/>
    </source>
</evidence>
<dbReference type="Proteomes" id="UP000319374">
    <property type="component" value="Chromosome"/>
</dbReference>
<dbReference type="CDD" id="cd06464">
    <property type="entry name" value="ACD_sHsps-like"/>
    <property type="match status" value="1"/>
</dbReference>
<dbReference type="InterPro" id="IPR008978">
    <property type="entry name" value="HSP20-like_chaperone"/>
</dbReference>
<dbReference type="AlphaFoldDB" id="A0A4Y1WY00"/>
<name>A0A4Y1WY00_9BACT</name>
<proteinExistence type="inferred from homology"/>
<dbReference type="Pfam" id="PF00011">
    <property type="entry name" value="HSP20"/>
    <property type="match status" value="1"/>
</dbReference>
<organism evidence="4 5">
    <name type="scientific">Alistipes dispar</name>
    <dbReference type="NCBI Taxonomy" id="2585119"/>
    <lineage>
        <taxon>Bacteria</taxon>
        <taxon>Pseudomonadati</taxon>
        <taxon>Bacteroidota</taxon>
        <taxon>Bacteroidia</taxon>
        <taxon>Bacteroidales</taxon>
        <taxon>Rikenellaceae</taxon>
        <taxon>Alistipes</taxon>
    </lineage>
</organism>
<dbReference type="KEGG" id="ada:A5CPEGH6_06010"/>
<dbReference type="GeneID" id="98672575"/>
<dbReference type="InterPro" id="IPR002068">
    <property type="entry name" value="A-crystallin/Hsp20_dom"/>
</dbReference>
<dbReference type="EMBL" id="AP019736">
    <property type="protein sequence ID" value="BBL05963.1"/>
    <property type="molecule type" value="Genomic_DNA"/>
</dbReference>
<evidence type="ECO:0000259" key="3">
    <source>
        <dbReference type="PROSITE" id="PS01031"/>
    </source>
</evidence>
<accession>A0A4Y1WY00</accession>
<dbReference type="OrthoDB" id="9814487at2"/>
<dbReference type="Gene3D" id="2.60.40.790">
    <property type="match status" value="1"/>
</dbReference>
<reference evidence="5" key="1">
    <citation type="submission" date="2019-06" db="EMBL/GenBank/DDBJ databases">
        <title>Alistipes onderdonkii subsp. vulgaris subsp. nov., Alistipes dispar sp. nov. and Alistipes communis sp. nov., isolated from human faeces, and creation of Alistipes onderdonkii subsp. onderdonkii subsp. nov.</title>
        <authorList>
            <person name="Sakamoto M."/>
            <person name="Ikeyama N."/>
            <person name="Ogata Y."/>
            <person name="Suda W."/>
            <person name="Iino T."/>
            <person name="Hattori M."/>
            <person name="Ohkuma M."/>
        </authorList>
    </citation>
    <scope>NUCLEOTIDE SEQUENCE [LARGE SCALE GENOMIC DNA]</scope>
    <source>
        <strain evidence="5">5CPEGH6</strain>
    </source>
</reference>
<sequence>MMPVRRNQNWLPSIFNDFFGNEWVDKSNATAPAVNILETEDDFKVEVAAPGMTKQDFKVHINEDNELIISMEKKAENKEEDKKRKGTYLRREFSYSQFQQSLILPDNVEKEKIAAKVEHGVLTVEIPKKKEVHATPAARQIEIE</sequence>
<dbReference type="PANTHER" id="PTHR11527">
    <property type="entry name" value="HEAT-SHOCK PROTEIN 20 FAMILY MEMBER"/>
    <property type="match status" value="1"/>
</dbReference>
<comment type="similarity">
    <text evidence="1 2">Belongs to the small heat shock protein (HSP20) family.</text>
</comment>
<evidence type="ECO:0000256" key="1">
    <source>
        <dbReference type="PROSITE-ProRule" id="PRU00285"/>
    </source>
</evidence>
<dbReference type="InterPro" id="IPR031107">
    <property type="entry name" value="Small_HSP"/>
</dbReference>
<dbReference type="SUPFAM" id="SSF49764">
    <property type="entry name" value="HSP20-like chaperones"/>
    <property type="match status" value="1"/>
</dbReference>
<protein>
    <submittedName>
        <fullName evidence="4">Heat-shock protein</fullName>
    </submittedName>
</protein>
<keyword evidence="5" id="KW-1185">Reference proteome</keyword>
<dbReference type="RefSeq" id="WP_141427823.1">
    <property type="nucleotide sequence ID" value="NZ_AP019736.1"/>
</dbReference>